<dbReference type="InterPro" id="IPR007527">
    <property type="entry name" value="Znf_SWIM"/>
</dbReference>
<dbReference type="PANTHER" id="PTHR28498:SF1">
    <property type="entry name" value="ZINC FINGER SWIM DOMAIN-CONTAINING PROTEIN 7"/>
    <property type="match status" value="1"/>
</dbReference>
<organism evidence="2">
    <name type="scientific">marine sediment metagenome</name>
    <dbReference type="NCBI Taxonomy" id="412755"/>
    <lineage>
        <taxon>unclassified sequences</taxon>
        <taxon>metagenomes</taxon>
        <taxon>ecological metagenomes</taxon>
    </lineage>
</organism>
<accession>A0A0F9T4A0</accession>
<name>A0A0F9T4A0_9ZZZZ</name>
<gene>
    <name evidence="2" type="ORF">LCGC14_0438670</name>
</gene>
<dbReference type="GO" id="GO:0008270">
    <property type="term" value="F:zinc ion binding"/>
    <property type="evidence" value="ECO:0007669"/>
    <property type="project" value="InterPro"/>
</dbReference>
<proteinExistence type="predicted"/>
<dbReference type="EMBL" id="LAZR01000421">
    <property type="protein sequence ID" value="KKN69677.1"/>
    <property type="molecule type" value="Genomic_DNA"/>
</dbReference>
<dbReference type="PROSITE" id="PS50966">
    <property type="entry name" value="ZF_SWIM"/>
    <property type="match status" value="1"/>
</dbReference>
<comment type="caution">
    <text evidence="2">The sequence shown here is derived from an EMBL/GenBank/DDBJ whole genome shotgun (WGS) entry which is preliminary data.</text>
</comment>
<evidence type="ECO:0000313" key="2">
    <source>
        <dbReference type="EMBL" id="KKN69677.1"/>
    </source>
</evidence>
<sequence>MSKDLLLDVFEKINRKQIIDENFLSFLELIFPGKSVNVIDVLTRGVTKYIYKPSNRIVWAAMGKKHEYLVYPRIFCSCQDFYKTVVVYKKRDFCKHILAQIISEALNRFKIIELNDNKFKEFVRDLKLHI</sequence>
<dbReference type="PANTHER" id="PTHR28498">
    <property type="entry name" value="ZINC FINGER SWIM DOMAIN-CONTAINING PROTEIN 7"/>
    <property type="match status" value="1"/>
</dbReference>
<feature type="domain" description="SWIM-type" evidence="1">
    <location>
        <begin position="68"/>
        <end position="105"/>
    </location>
</feature>
<reference evidence="2" key="1">
    <citation type="journal article" date="2015" name="Nature">
        <title>Complex archaea that bridge the gap between prokaryotes and eukaryotes.</title>
        <authorList>
            <person name="Spang A."/>
            <person name="Saw J.H."/>
            <person name="Jorgensen S.L."/>
            <person name="Zaremba-Niedzwiedzka K."/>
            <person name="Martijn J."/>
            <person name="Lind A.E."/>
            <person name="van Eijk R."/>
            <person name="Schleper C."/>
            <person name="Guy L."/>
            <person name="Ettema T.J."/>
        </authorList>
    </citation>
    <scope>NUCLEOTIDE SEQUENCE</scope>
</reference>
<evidence type="ECO:0000259" key="1">
    <source>
        <dbReference type="PROSITE" id="PS50966"/>
    </source>
</evidence>
<dbReference type="AlphaFoldDB" id="A0A0F9T4A0"/>
<protein>
    <recommendedName>
        <fullName evidence="1">SWIM-type domain-containing protein</fullName>
    </recommendedName>
</protein>
<dbReference type="GO" id="GO:0000724">
    <property type="term" value="P:double-strand break repair via homologous recombination"/>
    <property type="evidence" value="ECO:0007669"/>
    <property type="project" value="TreeGrafter"/>
</dbReference>